<dbReference type="InterPro" id="IPR007041">
    <property type="entry name" value="Arg_succinylTrfase_AstA/AruG"/>
</dbReference>
<gene>
    <name evidence="4" type="ORF">ACFOKA_07515</name>
</gene>
<evidence type="ECO:0000256" key="1">
    <source>
        <dbReference type="ARBA" id="ARBA00022503"/>
    </source>
</evidence>
<evidence type="ECO:0000256" key="3">
    <source>
        <dbReference type="ARBA" id="ARBA00023315"/>
    </source>
</evidence>
<dbReference type="EC" id="2.3.1.109" evidence="4"/>
<dbReference type="RefSeq" id="WP_194215215.1">
    <property type="nucleotide sequence ID" value="NZ_CP061205.1"/>
</dbReference>
<proteinExistence type="predicted"/>
<protein>
    <submittedName>
        <fullName evidence="4">Arginine N-succinyltransferase</fullName>
        <ecNumber evidence="4">2.3.1.109</ecNumber>
    </submittedName>
</protein>
<organism evidence="4 5">
    <name type="scientific">Kordiimonas pumila</name>
    <dbReference type="NCBI Taxonomy" id="2161677"/>
    <lineage>
        <taxon>Bacteria</taxon>
        <taxon>Pseudomonadati</taxon>
        <taxon>Pseudomonadota</taxon>
        <taxon>Alphaproteobacteria</taxon>
        <taxon>Kordiimonadales</taxon>
        <taxon>Kordiimonadaceae</taxon>
        <taxon>Kordiimonas</taxon>
    </lineage>
</organism>
<evidence type="ECO:0000256" key="2">
    <source>
        <dbReference type="ARBA" id="ARBA00022679"/>
    </source>
</evidence>
<dbReference type="Gene3D" id="3.40.630.30">
    <property type="match status" value="1"/>
</dbReference>
<dbReference type="SUPFAM" id="SSF55729">
    <property type="entry name" value="Acyl-CoA N-acyltransferases (Nat)"/>
    <property type="match status" value="1"/>
</dbReference>
<name>A0ABV7D500_9PROT</name>
<keyword evidence="2 4" id="KW-0808">Transferase</keyword>
<dbReference type="PANTHER" id="PTHR30420">
    <property type="entry name" value="N-SUCCINYLARGININE DIHYDROLASE"/>
    <property type="match status" value="1"/>
</dbReference>
<sequence>MFVVRPSRMNDLDGLQALAQKTGIGFTSLPDDRPTLKKKLQASIEAFESDGDTATSNSYLLMMEDTKTGKIVGTAAIIVGVGLERPFYNYRLLRQTQVCYDPPTRVDTELLHLANDFSLDTEVATLFLDPDYRRDNLGKLLAKARYMFIASHPERFTDRVFAEMRGWVDENNNSPFWEAIGRHFFGMDFKTADEINGMGNSQFIADLMPKFPIYTALLPEAAQEVIGRPQDAARPAYRLLEKEGFRYTGAVDIFDAGPVLEVDKSLIWTARNSIEATLGGTVDGVTENPAYLIANPDLKNFRVTMAHVVDGSRGVWLCSDAAQALDLKEGDALLYAPIEKARIAE</sequence>
<dbReference type="InterPro" id="IPR016181">
    <property type="entry name" value="Acyl_CoA_acyltransferase"/>
</dbReference>
<keyword evidence="5" id="KW-1185">Reference proteome</keyword>
<dbReference type="GO" id="GO:0008791">
    <property type="term" value="F:arginine N-succinyltransferase activity"/>
    <property type="evidence" value="ECO:0007669"/>
    <property type="project" value="UniProtKB-EC"/>
</dbReference>
<keyword evidence="1" id="KW-0056">Arginine metabolism</keyword>
<reference evidence="5" key="1">
    <citation type="journal article" date="2019" name="Int. J. Syst. Evol. Microbiol.">
        <title>The Global Catalogue of Microorganisms (GCM) 10K type strain sequencing project: providing services to taxonomists for standard genome sequencing and annotation.</title>
        <authorList>
            <consortium name="The Broad Institute Genomics Platform"/>
            <consortium name="The Broad Institute Genome Sequencing Center for Infectious Disease"/>
            <person name="Wu L."/>
            <person name="Ma J."/>
        </authorList>
    </citation>
    <scope>NUCLEOTIDE SEQUENCE [LARGE SCALE GENOMIC DNA]</scope>
    <source>
        <strain evidence="5">KCTC 62164</strain>
    </source>
</reference>
<dbReference type="NCBIfam" id="TIGR03243">
    <property type="entry name" value="arg_catab_AOST"/>
    <property type="match status" value="1"/>
</dbReference>
<evidence type="ECO:0000313" key="5">
    <source>
        <dbReference type="Proteomes" id="UP001595444"/>
    </source>
</evidence>
<dbReference type="EMBL" id="JBHRSL010000004">
    <property type="protein sequence ID" value="MFC3051747.1"/>
    <property type="molecule type" value="Genomic_DNA"/>
</dbReference>
<accession>A0ABV7D500</accession>
<keyword evidence="3 4" id="KW-0012">Acyltransferase</keyword>
<dbReference type="Proteomes" id="UP001595444">
    <property type="component" value="Unassembled WGS sequence"/>
</dbReference>
<dbReference type="Pfam" id="PF04958">
    <property type="entry name" value="AstA"/>
    <property type="match status" value="1"/>
</dbReference>
<dbReference type="PANTHER" id="PTHR30420:SF1">
    <property type="entry name" value="ARGININE N-SUCCINYLTRANSFERASE"/>
    <property type="match status" value="1"/>
</dbReference>
<comment type="caution">
    <text evidence="4">The sequence shown here is derived from an EMBL/GenBank/DDBJ whole genome shotgun (WGS) entry which is preliminary data.</text>
</comment>
<evidence type="ECO:0000313" key="4">
    <source>
        <dbReference type="EMBL" id="MFC3051747.1"/>
    </source>
</evidence>